<dbReference type="Proteomes" id="UP000839513">
    <property type="component" value="Unassembled WGS sequence"/>
</dbReference>
<dbReference type="EMBL" id="RNUA01000062">
    <property type="protein sequence ID" value="MHS99242.1"/>
    <property type="molecule type" value="Genomic_DNA"/>
</dbReference>
<name>A0A3J2D1N7_SALER</name>
<comment type="caution">
    <text evidence="3">The sequence shown here is derived from an EMBL/GenBank/DDBJ whole genome shotgun (WGS) entry which is preliminary data.</text>
</comment>
<evidence type="ECO:0000313" key="2">
    <source>
        <dbReference type="EMBL" id="MFX64319.1"/>
    </source>
</evidence>
<keyword evidence="1" id="KW-0812">Transmembrane</keyword>
<feature type="transmembrane region" description="Helical" evidence="1">
    <location>
        <begin position="49"/>
        <end position="67"/>
    </location>
</feature>
<reference evidence="3" key="2">
    <citation type="submission" date="2018-11" db="EMBL/GenBank/DDBJ databases">
        <authorList>
            <consortium name="PulseNet: The National Subtyping Network for Foodborne Disease Surveillance"/>
            <person name="Tarr C.L."/>
            <person name="Trees E."/>
            <person name="Katz L.S."/>
            <person name="Carleton-Romer H.A."/>
            <person name="Stroika S."/>
            <person name="Kucerova Z."/>
            <person name="Roache K.F."/>
            <person name="Sabol A.L."/>
            <person name="Besser J."/>
            <person name="Gerner-Smidt P."/>
        </authorList>
    </citation>
    <scope>NUCLEOTIDE SEQUENCE [LARGE SCALE GENOMIC DNA]</scope>
    <source>
        <strain evidence="2">PNUSAS059279</strain>
        <strain evidence="3">PNUSAS059687</strain>
    </source>
</reference>
<dbReference type="EMBL" id="RTRY01000031">
    <property type="protein sequence ID" value="MJX49356.1"/>
    <property type="molecule type" value="Genomic_DNA"/>
</dbReference>
<dbReference type="AlphaFoldDB" id="A0A3J2D1N7"/>
<dbReference type="Proteomes" id="UP000885417">
    <property type="component" value="Unassembled WGS sequence"/>
</dbReference>
<protein>
    <submittedName>
        <fullName evidence="3">Uncharacterized protein</fullName>
    </submittedName>
</protein>
<evidence type="ECO:0000313" key="3">
    <source>
        <dbReference type="EMBL" id="MHS99242.1"/>
    </source>
</evidence>
<evidence type="ECO:0000313" key="4">
    <source>
        <dbReference type="EMBL" id="MJX49356.1"/>
    </source>
</evidence>
<dbReference type="Proteomes" id="UP000885264">
    <property type="component" value="Unassembled WGS sequence"/>
</dbReference>
<sequence>MRKITIFTKYDDIKISVGLRTARPNNPDVSKELKWESPFFRRGFNNERVMMPQVIILIVLLAIIFAAC</sequence>
<accession>A0A3J2D1N7</accession>
<keyword evidence="1" id="KW-0472">Membrane</keyword>
<keyword evidence="1" id="KW-1133">Transmembrane helix</keyword>
<gene>
    <name evidence="4" type="ORF">DTA53_21500</name>
    <name evidence="2" type="ORF">ED173_15545</name>
    <name evidence="3" type="ORF">EEN88_15675</name>
</gene>
<proteinExistence type="predicted"/>
<evidence type="ECO:0000256" key="1">
    <source>
        <dbReference type="SAM" id="Phobius"/>
    </source>
</evidence>
<organism evidence="3">
    <name type="scientific">Salmonella enterica</name>
    <name type="common">Salmonella choleraesuis</name>
    <dbReference type="NCBI Taxonomy" id="28901"/>
    <lineage>
        <taxon>Bacteria</taxon>
        <taxon>Pseudomonadati</taxon>
        <taxon>Pseudomonadota</taxon>
        <taxon>Gammaproteobacteria</taxon>
        <taxon>Enterobacterales</taxon>
        <taxon>Enterobacteriaceae</taxon>
        <taxon>Salmonella</taxon>
    </lineage>
</organism>
<dbReference type="EMBL" id="RNGN01000054">
    <property type="protein sequence ID" value="MFX64319.1"/>
    <property type="molecule type" value="Genomic_DNA"/>
</dbReference>
<reference evidence="4" key="1">
    <citation type="submission" date="2018-07" db="EMBL/GenBank/DDBJ databases">
        <authorList>
            <consortium name="GenomeTrakr network: Whole genome sequencing for foodborne pathogen traceback"/>
        </authorList>
    </citation>
    <scope>NUCLEOTIDE SEQUENCE [LARGE SCALE GENOMIC DNA]</scope>
    <source>
        <strain evidence="4">FDA00013282</strain>
    </source>
</reference>